<evidence type="ECO:0000313" key="3">
    <source>
        <dbReference type="EMBL" id="MBD4337200.1"/>
    </source>
</evidence>
<organism evidence="2 4">
    <name type="scientific">Xanthomonas citri pv. citri</name>
    <dbReference type="NCBI Taxonomy" id="611301"/>
    <lineage>
        <taxon>Bacteria</taxon>
        <taxon>Pseudomonadati</taxon>
        <taxon>Pseudomonadota</taxon>
        <taxon>Gammaproteobacteria</taxon>
        <taxon>Lysobacterales</taxon>
        <taxon>Lysobacteraceae</taxon>
        <taxon>Xanthomonas</taxon>
    </lineage>
</organism>
<reference evidence="3" key="2">
    <citation type="submission" date="2020-01" db="EMBL/GenBank/DDBJ databases">
        <authorList>
            <person name="Richard D."/>
        </authorList>
    </citation>
    <scope>NUCLEOTIDE SEQUENCE</scope>
    <source>
        <strain evidence="3">JP541</strain>
    </source>
</reference>
<protein>
    <submittedName>
        <fullName evidence="2">Uncharacterized protein</fullName>
    </submittedName>
</protein>
<dbReference type="RefSeq" id="WP_011050676.1">
    <property type="nucleotide sequence ID" value="NZ_CAVLHM010000029.1"/>
</dbReference>
<evidence type="ECO:0000313" key="4">
    <source>
        <dbReference type="Proteomes" id="UP000052230"/>
    </source>
</evidence>
<evidence type="ECO:0000256" key="1">
    <source>
        <dbReference type="SAM" id="MobiDB-lite"/>
    </source>
</evidence>
<feature type="region of interest" description="Disordered" evidence="1">
    <location>
        <begin position="141"/>
        <end position="176"/>
    </location>
</feature>
<gene>
    <name evidence="3" type="ORF">GUH15_14270</name>
    <name evidence="2" type="ORF">XAC3562_170006</name>
</gene>
<name>A0A0U5BQ79_XANCI</name>
<dbReference type="GeneID" id="66910238"/>
<dbReference type="Proteomes" id="UP000653002">
    <property type="component" value="Unassembled WGS sequence"/>
</dbReference>
<dbReference type="PATRIC" id="fig|434928.28.peg.1181"/>
<keyword evidence="4" id="KW-1185">Reference proteome</keyword>
<dbReference type="EMBL" id="CCXZ01000079">
    <property type="protein sequence ID" value="CEG15057.1"/>
    <property type="molecule type" value="Genomic_DNA"/>
</dbReference>
<dbReference type="Proteomes" id="UP000052230">
    <property type="component" value="Unassembled WGS sequence"/>
</dbReference>
<dbReference type="AlphaFoldDB" id="A0A0U5BQ79"/>
<accession>A0A0U5BQ79</accession>
<feature type="compositionally biased region" description="Acidic residues" evidence="1">
    <location>
        <begin position="167"/>
        <end position="176"/>
    </location>
</feature>
<proteinExistence type="predicted"/>
<dbReference type="EMBL" id="JAABFR010001138">
    <property type="protein sequence ID" value="MBD4337200.1"/>
    <property type="molecule type" value="Genomic_DNA"/>
</dbReference>
<evidence type="ECO:0000313" key="2">
    <source>
        <dbReference type="EMBL" id="CEG15057.1"/>
    </source>
</evidence>
<sequence>MDAIKAATEEIAKADRQIEALLKRRDELVSFLNMAKELLGLQVTSLPTVPLPPLPKPIAPGLQPGVIRTVVPAVQVAVVPRPLKDRVVEACLELLKDGFPMKPVTLVEALELRGIEIGGANKAMSLSSMLSKDKRFQPDRKWGWSLKRAPSPVAAGEGGNTKQGETPDADSSDNEL</sequence>
<comment type="caution">
    <text evidence="2">The sequence shown here is derived from an EMBL/GenBank/DDBJ whole genome shotgun (WGS) entry which is preliminary data.</text>
</comment>
<reference evidence="2 4" key="1">
    <citation type="submission" date="2014-09" db="EMBL/GenBank/DDBJ databases">
        <authorList>
            <person name="Regsiter A."/>
        </authorList>
    </citation>
    <scope>NUCLEOTIDE SEQUENCE [LARGE SCALE GENOMIC DNA]</scope>
</reference>